<evidence type="ECO:0000313" key="2">
    <source>
        <dbReference type="Proteomes" id="UP000012112"/>
    </source>
</evidence>
<gene>
    <name evidence="1" type="ORF">LEP1GSC172_3587</name>
</gene>
<reference evidence="1 2" key="1">
    <citation type="submission" date="2013-01" db="EMBL/GenBank/DDBJ databases">
        <authorList>
            <person name="Harkins D.M."/>
            <person name="Durkin A.S."/>
            <person name="Brinkac L.M."/>
            <person name="Haft D.H."/>
            <person name="Selengut J.D."/>
            <person name="Sanka R."/>
            <person name="DePew J."/>
            <person name="Purushe J."/>
            <person name="Matthias M.A."/>
            <person name="Vinetz J.M."/>
            <person name="Sutton G.G."/>
            <person name="Nierman W.C."/>
            <person name="Fouts D.E."/>
        </authorList>
    </citation>
    <scope>NUCLEOTIDE SEQUENCE [LARGE SCALE GENOMIC DNA]</scope>
    <source>
        <strain evidence="1 2">HAI1536</strain>
    </source>
</reference>
<protein>
    <submittedName>
        <fullName evidence="1">Uncharacterized protein</fullName>
    </submittedName>
</protein>
<sequence>MEYELGEIEPFYFSRKLNFIKTNSILLEKVIVDIRNKFFPQFFSHVECKL</sequence>
<organism evidence="1 2">
    <name type="scientific">Leptospira noguchii</name>
    <dbReference type="NCBI Taxonomy" id="28182"/>
    <lineage>
        <taxon>Bacteria</taxon>
        <taxon>Pseudomonadati</taxon>
        <taxon>Spirochaetota</taxon>
        <taxon>Spirochaetia</taxon>
        <taxon>Leptospirales</taxon>
        <taxon>Leptospiraceae</taxon>
        <taxon>Leptospira</taxon>
    </lineage>
</organism>
<evidence type="ECO:0000313" key="1">
    <source>
        <dbReference type="EMBL" id="EMO54881.1"/>
    </source>
</evidence>
<comment type="caution">
    <text evidence="1">The sequence shown here is derived from an EMBL/GenBank/DDBJ whole genome shotgun (WGS) entry which is preliminary data.</text>
</comment>
<dbReference type="Proteomes" id="UP000012112">
    <property type="component" value="Unassembled WGS sequence"/>
</dbReference>
<name>M6VIK7_9LEPT</name>
<dbReference type="EMBL" id="AKWD02000019">
    <property type="protein sequence ID" value="EMO54881.1"/>
    <property type="molecule type" value="Genomic_DNA"/>
</dbReference>
<proteinExistence type="predicted"/>
<dbReference type="AlphaFoldDB" id="M6VIK7"/>
<accession>M6VIK7</accession>